<name>A0A183AT70_9TREM</name>
<keyword evidence="1" id="KW-1133">Transmembrane helix</keyword>
<evidence type="ECO:0000256" key="1">
    <source>
        <dbReference type="SAM" id="Phobius"/>
    </source>
</evidence>
<dbReference type="Proteomes" id="UP000272942">
    <property type="component" value="Unassembled WGS sequence"/>
</dbReference>
<feature type="chain" id="PRO_5043138211" evidence="2">
    <location>
        <begin position="20"/>
        <end position="83"/>
    </location>
</feature>
<keyword evidence="1" id="KW-0472">Membrane</keyword>
<feature type="transmembrane region" description="Helical" evidence="1">
    <location>
        <begin position="43"/>
        <end position="73"/>
    </location>
</feature>
<dbReference type="EMBL" id="UZAN01048588">
    <property type="protein sequence ID" value="VDP86566.1"/>
    <property type="molecule type" value="Genomic_DNA"/>
</dbReference>
<dbReference type="AlphaFoldDB" id="A0A183AT70"/>
<evidence type="ECO:0000313" key="4">
    <source>
        <dbReference type="Proteomes" id="UP000272942"/>
    </source>
</evidence>
<evidence type="ECO:0000313" key="5">
    <source>
        <dbReference type="WBParaSite" id="ECPE_0001018701-mRNA-1"/>
    </source>
</evidence>
<reference evidence="5" key="1">
    <citation type="submission" date="2016-06" db="UniProtKB">
        <authorList>
            <consortium name="WormBaseParasite"/>
        </authorList>
    </citation>
    <scope>IDENTIFICATION</scope>
</reference>
<keyword evidence="1" id="KW-0812">Transmembrane</keyword>
<accession>A0A183AT70</accession>
<evidence type="ECO:0000256" key="2">
    <source>
        <dbReference type="SAM" id="SignalP"/>
    </source>
</evidence>
<sequence length="83" mass="9117">MKVLAVIVCLSLICYYTEAATTTDKPTVDRTRIALASGTSELLGYLFHVLYGIIALLTIIALFLLILVIMGLLQCLCKDKSYC</sequence>
<protein>
    <submittedName>
        <fullName evidence="5">Envelope glycoprotein N</fullName>
    </submittedName>
</protein>
<reference evidence="3 4" key="2">
    <citation type="submission" date="2018-11" db="EMBL/GenBank/DDBJ databases">
        <authorList>
            <consortium name="Pathogen Informatics"/>
        </authorList>
    </citation>
    <scope>NUCLEOTIDE SEQUENCE [LARGE SCALE GENOMIC DNA]</scope>
    <source>
        <strain evidence="3 4">Egypt</strain>
    </source>
</reference>
<feature type="signal peptide" evidence="2">
    <location>
        <begin position="1"/>
        <end position="19"/>
    </location>
</feature>
<gene>
    <name evidence="3" type="ORF">ECPE_LOCUS10155</name>
</gene>
<proteinExistence type="predicted"/>
<organism evidence="5">
    <name type="scientific">Echinostoma caproni</name>
    <dbReference type="NCBI Taxonomy" id="27848"/>
    <lineage>
        <taxon>Eukaryota</taxon>
        <taxon>Metazoa</taxon>
        <taxon>Spiralia</taxon>
        <taxon>Lophotrochozoa</taxon>
        <taxon>Platyhelminthes</taxon>
        <taxon>Trematoda</taxon>
        <taxon>Digenea</taxon>
        <taxon>Plagiorchiida</taxon>
        <taxon>Echinostomata</taxon>
        <taxon>Echinostomatoidea</taxon>
        <taxon>Echinostomatidae</taxon>
        <taxon>Echinostoma</taxon>
    </lineage>
</organism>
<evidence type="ECO:0000313" key="3">
    <source>
        <dbReference type="EMBL" id="VDP86566.1"/>
    </source>
</evidence>
<keyword evidence="2" id="KW-0732">Signal</keyword>
<keyword evidence="4" id="KW-1185">Reference proteome</keyword>
<dbReference type="WBParaSite" id="ECPE_0001018701-mRNA-1">
    <property type="protein sequence ID" value="ECPE_0001018701-mRNA-1"/>
    <property type="gene ID" value="ECPE_0001018701"/>
</dbReference>